<feature type="transmembrane region" description="Helical" evidence="6">
    <location>
        <begin position="98"/>
        <end position="122"/>
    </location>
</feature>
<evidence type="ECO:0000256" key="5">
    <source>
        <dbReference type="SAM" id="MobiDB-lite"/>
    </source>
</evidence>
<evidence type="ECO:0000313" key="9">
    <source>
        <dbReference type="Proteomes" id="UP001154078"/>
    </source>
</evidence>
<dbReference type="Gene3D" id="1.20.1740.10">
    <property type="entry name" value="Amino acid/polyamine transporter I"/>
    <property type="match status" value="2"/>
</dbReference>
<organism evidence="8 9">
    <name type="scientific">Brassicogethes aeneus</name>
    <name type="common">Rape pollen beetle</name>
    <name type="synonym">Meligethes aeneus</name>
    <dbReference type="NCBI Taxonomy" id="1431903"/>
    <lineage>
        <taxon>Eukaryota</taxon>
        <taxon>Metazoa</taxon>
        <taxon>Ecdysozoa</taxon>
        <taxon>Arthropoda</taxon>
        <taxon>Hexapoda</taxon>
        <taxon>Insecta</taxon>
        <taxon>Pterygota</taxon>
        <taxon>Neoptera</taxon>
        <taxon>Endopterygota</taxon>
        <taxon>Coleoptera</taxon>
        <taxon>Polyphaga</taxon>
        <taxon>Cucujiformia</taxon>
        <taxon>Nitidulidae</taxon>
        <taxon>Meligethinae</taxon>
        <taxon>Brassicogethes</taxon>
    </lineage>
</organism>
<dbReference type="AlphaFoldDB" id="A0A9P0FH18"/>
<feature type="transmembrane region" description="Helical" evidence="6">
    <location>
        <begin position="492"/>
        <end position="511"/>
    </location>
</feature>
<feature type="compositionally biased region" description="Basic and acidic residues" evidence="5">
    <location>
        <begin position="896"/>
        <end position="908"/>
    </location>
</feature>
<evidence type="ECO:0000256" key="2">
    <source>
        <dbReference type="ARBA" id="ARBA00022692"/>
    </source>
</evidence>
<dbReference type="Pfam" id="PF13906">
    <property type="entry name" value="AA_permease_C"/>
    <property type="match status" value="1"/>
</dbReference>
<feature type="region of interest" description="Disordered" evidence="5">
    <location>
        <begin position="896"/>
        <end position="936"/>
    </location>
</feature>
<feature type="transmembrane region" description="Helical" evidence="6">
    <location>
        <begin position="523"/>
        <end position="542"/>
    </location>
</feature>
<dbReference type="GO" id="GO:0097638">
    <property type="term" value="P:L-arginine import across plasma membrane"/>
    <property type="evidence" value="ECO:0007669"/>
    <property type="project" value="TreeGrafter"/>
</dbReference>
<protein>
    <recommendedName>
        <fullName evidence="7">Cationic amino acid transporter C-terminal domain-containing protein</fullName>
    </recommendedName>
</protein>
<feature type="transmembrane region" description="Helical" evidence="6">
    <location>
        <begin position="65"/>
        <end position="86"/>
    </location>
</feature>
<evidence type="ECO:0000259" key="7">
    <source>
        <dbReference type="Pfam" id="PF13906"/>
    </source>
</evidence>
<keyword evidence="3 6" id="KW-1133">Transmembrane helix</keyword>
<sequence length="1045" mass="116100">MGCWGTTWKILTRRKILDPVAVQQSQLSRVLTSLDLTALGVGSTLGVGVYVIAGKVAKDTAGPAVIISFLIAAIASIFAGLCYAEFGARAPRAGSAYIYTYVCIGEFVAFVIGWNLILEYVIGSASVARGLSGYLDSLLNHTMQDAFIEIAPINVEFLAKYFDFFAFGVSVLLAMALSFGMKESSMVNNVVTFINIGVVIFTIIAGLFKADISNWQIQHNATNSTDPLGKGGFFPFGIDGVIKGAATCFYGFVGFDCIATTGEEVKNPKKAIPLSIILSLFIVFLSYFGTSIVSTLMIPYYEQDVVVPIPHAFEVVGWEWAKWIVAIGGIFGLCASLFGAMFPLPRIIYAMASDSLIFRFLGKVSDRFKSPIVGTMISGILTGIMAGLFDIGQLVDMMSIGTLMAYTIVAASVLLLRYEKEHNQEYIPIGTTSDDEDEYTDNRMSTNNDDAETFNDTEPILEYVPTSQYYMQLFNCSSWDSPTKVSEKVSTVLVFLFCVFSVCIGLCALLLKEQIAHGEIWAIVLSSISVTLAVLTIISLTLQPTSKTELSFKVPCVPLIPALSILVNIYLMLMLDYRTWIRFGVWMAVGLPVYYFSLIPAETLNTPIKIYEKHKQLNGCDNMAFEFDGNGLMTLKKNKRKAPLAPQTIRTAAKNVLEDLDKILDIAEENLEQNTANDDNNNHDGSNLSRTSTASFKSIPESPKIITKQIEESQAPKDNMEVVSVYEIREHLTPCYAVEETILPFEELELDCLEIEEINTPDDESDTATLRIVHDETKDEESPRIIEERPKSVKEIIAQFGEKGPPTPKSRKTSRKSRADSFTDVQLVPIRRPSLEKMKEDLRRVKIEEQLEKALQNKIEQPLKENSMEKFAKSEESLRSTSFMLKNIKLKPTVKPKEKVYENDDKIPDPPSIPIPPVLPLTSTKNTAGRKLNRPTSFQLKNVKLKPTVNRKSEPAYLEDQDEIPGVSEENFVTNNKNKLSNFKDILNNTLSRSPGMLLNQLKFDTEESLGSAEIPPPDSVIDEHIDKEDAKNKLSEFLKTRPSP</sequence>
<feature type="compositionally biased region" description="Polar residues" evidence="5">
    <location>
        <begin position="672"/>
        <end position="696"/>
    </location>
</feature>
<feature type="region of interest" description="Disordered" evidence="5">
    <location>
        <begin position="800"/>
        <end position="821"/>
    </location>
</feature>
<comment type="subcellular location">
    <subcellularLocation>
        <location evidence="1">Membrane</location>
        <topology evidence="1">Multi-pass membrane protein</topology>
    </subcellularLocation>
</comment>
<dbReference type="OrthoDB" id="3900342at2759"/>
<keyword evidence="9" id="KW-1185">Reference proteome</keyword>
<name>A0A9P0FH18_BRAAE</name>
<keyword evidence="2 6" id="KW-0812">Transmembrane</keyword>
<feature type="region of interest" description="Disordered" evidence="5">
    <location>
        <begin position="672"/>
        <end position="702"/>
    </location>
</feature>
<feature type="transmembrane region" description="Helical" evidence="6">
    <location>
        <begin position="320"/>
        <end position="349"/>
    </location>
</feature>
<dbReference type="GO" id="GO:0005886">
    <property type="term" value="C:plasma membrane"/>
    <property type="evidence" value="ECO:0007669"/>
    <property type="project" value="TreeGrafter"/>
</dbReference>
<dbReference type="InterPro" id="IPR029485">
    <property type="entry name" value="CAT_C"/>
</dbReference>
<evidence type="ECO:0000256" key="3">
    <source>
        <dbReference type="ARBA" id="ARBA00022989"/>
    </source>
</evidence>
<evidence type="ECO:0000256" key="6">
    <source>
        <dbReference type="SAM" id="Phobius"/>
    </source>
</evidence>
<evidence type="ECO:0000313" key="8">
    <source>
        <dbReference type="EMBL" id="CAH0554505.1"/>
    </source>
</evidence>
<dbReference type="FunFam" id="1.20.1740.10:FF:000010">
    <property type="entry name" value="probable cationic amino acid transporter"/>
    <property type="match status" value="1"/>
</dbReference>
<dbReference type="GO" id="GO:0061459">
    <property type="term" value="F:L-arginine transmembrane transporter activity"/>
    <property type="evidence" value="ECO:0007669"/>
    <property type="project" value="TreeGrafter"/>
</dbReference>
<feature type="transmembrane region" description="Helical" evidence="6">
    <location>
        <begin position="276"/>
        <end position="300"/>
    </location>
</feature>
<feature type="transmembrane region" description="Helical" evidence="6">
    <location>
        <begin position="370"/>
        <end position="391"/>
    </location>
</feature>
<feature type="transmembrane region" description="Helical" evidence="6">
    <location>
        <begin position="186"/>
        <end position="208"/>
    </location>
</feature>
<evidence type="ECO:0000256" key="1">
    <source>
        <dbReference type="ARBA" id="ARBA00004141"/>
    </source>
</evidence>
<evidence type="ECO:0000256" key="4">
    <source>
        <dbReference type="ARBA" id="ARBA00023136"/>
    </source>
</evidence>
<accession>A0A9P0FH18</accession>
<dbReference type="PANTHER" id="PTHR43243">
    <property type="entry name" value="INNER MEMBRANE TRANSPORTER YGJI-RELATED"/>
    <property type="match status" value="1"/>
</dbReference>
<feature type="transmembrane region" description="Helical" evidence="6">
    <location>
        <begin position="161"/>
        <end position="180"/>
    </location>
</feature>
<feature type="transmembrane region" description="Helical" evidence="6">
    <location>
        <begin position="36"/>
        <end position="53"/>
    </location>
</feature>
<feature type="compositionally biased region" description="Pro residues" evidence="5">
    <location>
        <begin position="909"/>
        <end position="919"/>
    </location>
</feature>
<dbReference type="GO" id="GO:0000064">
    <property type="term" value="F:L-ornithine transmembrane transporter activity"/>
    <property type="evidence" value="ECO:0007669"/>
    <property type="project" value="TreeGrafter"/>
</dbReference>
<dbReference type="Pfam" id="PF13520">
    <property type="entry name" value="AA_permease_2"/>
    <property type="match status" value="1"/>
</dbReference>
<feature type="domain" description="Cationic amino acid transporter C-terminal" evidence="7">
    <location>
        <begin position="552"/>
        <end position="596"/>
    </location>
</feature>
<dbReference type="PANTHER" id="PTHR43243:SF105">
    <property type="entry name" value="CATIONIC AMINO ACID TRANSPORTER C-TERMINAL DOMAIN-CONTAINING PROTEIN"/>
    <property type="match status" value="1"/>
</dbReference>
<proteinExistence type="predicted"/>
<dbReference type="EMBL" id="OV121135">
    <property type="protein sequence ID" value="CAH0554505.1"/>
    <property type="molecule type" value="Genomic_DNA"/>
</dbReference>
<dbReference type="GO" id="GO:0015189">
    <property type="term" value="F:L-lysine transmembrane transporter activity"/>
    <property type="evidence" value="ECO:0007669"/>
    <property type="project" value="TreeGrafter"/>
</dbReference>
<reference evidence="8" key="1">
    <citation type="submission" date="2021-12" db="EMBL/GenBank/DDBJ databases">
        <authorList>
            <person name="King R."/>
        </authorList>
    </citation>
    <scope>NUCLEOTIDE SEQUENCE</scope>
</reference>
<gene>
    <name evidence="8" type="ORF">MELIAE_LOCUS6080</name>
</gene>
<feature type="transmembrane region" description="Helical" evidence="6">
    <location>
        <begin position="554"/>
        <end position="573"/>
    </location>
</feature>
<dbReference type="Proteomes" id="UP001154078">
    <property type="component" value="Chromosome 4"/>
</dbReference>
<keyword evidence="4 6" id="KW-0472">Membrane</keyword>
<feature type="transmembrane region" description="Helical" evidence="6">
    <location>
        <begin position="397"/>
        <end position="416"/>
    </location>
</feature>
<dbReference type="InterPro" id="IPR002293">
    <property type="entry name" value="AA/rel_permease1"/>
</dbReference>